<organism evidence="9 10">
    <name type="scientific">Cellulomonas alba</name>
    <dbReference type="NCBI Taxonomy" id="3053467"/>
    <lineage>
        <taxon>Bacteria</taxon>
        <taxon>Bacillati</taxon>
        <taxon>Actinomycetota</taxon>
        <taxon>Actinomycetes</taxon>
        <taxon>Micrococcales</taxon>
        <taxon>Cellulomonadaceae</taxon>
        <taxon>Cellulomonas</taxon>
    </lineage>
</organism>
<feature type="domain" description="DUF6596" evidence="8">
    <location>
        <begin position="244"/>
        <end position="342"/>
    </location>
</feature>
<protein>
    <submittedName>
        <fullName evidence="9">Sigma-70 family RNA polymerase sigma factor</fullName>
    </submittedName>
</protein>
<keyword evidence="10" id="KW-1185">Reference proteome</keyword>
<evidence type="ECO:0000256" key="1">
    <source>
        <dbReference type="ARBA" id="ARBA00010641"/>
    </source>
</evidence>
<dbReference type="PANTHER" id="PTHR47756">
    <property type="entry name" value="BLL6612 PROTEIN-RELATED"/>
    <property type="match status" value="1"/>
</dbReference>
<dbReference type="InterPro" id="IPR007627">
    <property type="entry name" value="RNA_pol_sigma70_r2"/>
</dbReference>
<evidence type="ECO:0000256" key="2">
    <source>
        <dbReference type="ARBA" id="ARBA00023015"/>
    </source>
</evidence>
<keyword evidence="4" id="KW-0804">Transcription</keyword>
<reference evidence="9 10" key="1">
    <citation type="submission" date="2023-06" db="EMBL/GenBank/DDBJ databases">
        <title>Cellulomonas sp. MW4 Whole genome sequence.</title>
        <authorList>
            <person name="Park S."/>
        </authorList>
    </citation>
    <scope>NUCLEOTIDE SEQUENCE [LARGE SCALE GENOMIC DNA]</scope>
    <source>
        <strain evidence="9 10">MW4</strain>
    </source>
</reference>
<sequence>MTQDPPHAELDADAGAGDGPGAGPEPAGADVDAAPPRAAGPAGDAPAAEAGAAERPAPGASAPEVASAIAEAWTTSWSRLVALLIGQYARPDLAEDAVADAFEQAARHWPTAGVPRNPGAWLLTTARRRVLDRLRTEQVHRRKEPLMVVDDEMRALAAAAVDPGAHVADEQLRLVFACCHPAIAPDDRVALTLRFVVGLSTAEIARLLLVQETALAARMTRAKKRLAASGIPFAVPAPERLDDRLDVVATVAYLLFTAGYQPAPGERPLRVDLGDEAIRLLRSLDTLLPDRAVVRALLALLLLQHSRRDARLDRDGAIVLLADQDRSRWHADEIAEGVALLTTLEPDVPTSRLAEDYRVQALVAAEHATAASADATRWDVIAAHYAHLEALSGSPVVRLARAVAVAEAQGADAGLALLEGLDDALPRHHRVPAVRAELLVRVGRTADAASQYRRALDLVTNATERTHLEARLAALGGSPTE</sequence>
<dbReference type="EMBL" id="JAUCGQ010000001">
    <property type="protein sequence ID" value="MDM7854845.1"/>
    <property type="molecule type" value="Genomic_DNA"/>
</dbReference>
<dbReference type="InterPro" id="IPR013324">
    <property type="entry name" value="RNA_pol_sigma_r3/r4-like"/>
</dbReference>
<dbReference type="NCBIfam" id="TIGR02937">
    <property type="entry name" value="sigma70-ECF"/>
    <property type="match status" value="1"/>
</dbReference>
<evidence type="ECO:0000313" key="10">
    <source>
        <dbReference type="Proteomes" id="UP001529338"/>
    </source>
</evidence>
<dbReference type="Pfam" id="PF04542">
    <property type="entry name" value="Sigma70_r2"/>
    <property type="match status" value="1"/>
</dbReference>
<feature type="domain" description="RNA polymerase sigma-70 region 2" evidence="6">
    <location>
        <begin position="82"/>
        <end position="138"/>
    </location>
</feature>
<dbReference type="PANTHER" id="PTHR47756:SF2">
    <property type="entry name" value="BLL6612 PROTEIN"/>
    <property type="match status" value="1"/>
</dbReference>
<evidence type="ECO:0000256" key="5">
    <source>
        <dbReference type="SAM" id="MobiDB-lite"/>
    </source>
</evidence>
<evidence type="ECO:0000259" key="6">
    <source>
        <dbReference type="Pfam" id="PF04542"/>
    </source>
</evidence>
<dbReference type="InterPro" id="IPR013325">
    <property type="entry name" value="RNA_pol_sigma_r2"/>
</dbReference>
<dbReference type="SUPFAM" id="SSF88946">
    <property type="entry name" value="Sigma2 domain of RNA polymerase sigma factors"/>
    <property type="match status" value="1"/>
</dbReference>
<dbReference type="Proteomes" id="UP001529338">
    <property type="component" value="Unassembled WGS sequence"/>
</dbReference>
<dbReference type="Pfam" id="PF08281">
    <property type="entry name" value="Sigma70_r4_2"/>
    <property type="match status" value="1"/>
</dbReference>
<accession>A0ABT7SF78</accession>
<dbReference type="SUPFAM" id="SSF88659">
    <property type="entry name" value="Sigma3 and sigma4 domains of RNA polymerase sigma factors"/>
    <property type="match status" value="1"/>
</dbReference>
<feature type="region of interest" description="Disordered" evidence="5">
    <location>
        <begin position="1"/>
        <end position="59"/>
    </location>
</feature>
<dbReference type="InterPro" id="IPR036388">
    <property type="entry name" value="WH-like_DNA-bd_sf"/>
</dbReference>
<dbReference type="Gene3D" id="1.10.10.10">
    <property type="entry name" value="Winged helix-like DNA-binding domain superfamily/Winged helix DNA-binding domain"/>
    <property type="match status" value="1"/>
</dbReference>
<keyword evidence="3" id="KW-0731">Sigma factor</keyword>
<feature type="compositionally biased region" description="Basic and acidic residues" evidence="5">
    <location>
        <begin position="1"/>
        <end position="10"/>
    </location>
</feature>
<proteinExistence type="inferred from homology"/>
<evidence type="ECO:0000259" key="7">
    <source>
        <dbReference type="Pfam" id="PF08281"/>
    </source>
</evidence>
<name>A0ABT7SF78_9CELL</name>
<feature type="domain" description="RNA polymerase sigma factor 70 region 4 type 2" evidence="7">
    <location>
        <begin position="177"/>
        <end position="226"/>
    </location>
</feature>
<evidence type="ECO:0000256" key="3">
    <source>
        <dbReference type="ARBA" id="ARBA00023082"/>
    </source>
</evidence>
<evidence type="ECO:0000313" key="9">
    <source>
        <dbReference type="EMBL" id="MDM7854845.1"/>
    </source>
</evidence>
<gene>
    <name evidence="9" type="ORF">QRT04_07870</name>
</gene>
<dbReference type="InterPro" id="IPR046531">
    <property type="entry name" value="DUF6596"/>
</dbReference>
<feature type="compositionally biased region" description="Low complexity" evidence="5">
    <location>
        <begin position="24"/>
        <end position="59"/>
    </location>
</feature>
<dbReference type="InterPro" id="IPR013249">
    <property type="entry name" value="RNA_pol_sigma70_r4_t2"/>
</dbReference>
<comment type="similarity">
    <text evidence="1">Belongs to the sigma-70 factor family. ECF subfamily.</text>
</comment>
<evidence type="ECO:0000256" key="4">
    <source>
        <dbReference type="ARBA" id="ARBA00023163"/>
    </source>
</evidence>
<evidence type="ECO:0000259" key="8">
    <source>
        <dbReference type="Pfam" id="PF20239"/>
    </source>
</evidence>
<dbReference type="Pfam" id="PF20239">
    <property type="entry name" value="DUF6596"/>
    <property type="match status" value="1"/>
</dbReference>
<keyword evidence="2" id="KW-0805">Transcription regulation</keyword>
<dbReference type="Gene3D" id="1.10.1740.10">
    <property type="match status" value="1"/>
</dbReference>
<dbReference type="InterPro" id="IPR014284">
    <property type="entry name" value="RNA_pol_sigma-70_dom"/>
</dbReference>
<comment type="caution">
    <text evidence="9">The sequence shown here is derived from an EMBL/GenBank/DDBJ whole genome shotgun (WGS) entry which is preliminary data.</text>
</comment>